<dbReference type="AlphaFoldDB" id="A0A8K0UE34"/>
<feature type="region of interest" description="Disordered" evidence="1">
    <location>
        <begin position="536"/>
        <end position="561"/>
    </location>
</feature>
<proteinExistence type="predicted"/>
<feature type="compositionally biased region" description="Acidic residues" evidence="1">
    <location>
        <begin position="468"/>
        <end position="484"/>
    </location>
</feature>
<feature type="region of interest" description="Disordered" evidence="1">
    <location>
        <begin position="1"/>
        <end position="41"/>
    </location>
</feature>
<organism evidence="3 4">
    <name type="scientific">Cristinia sonorae</name>
    <dbReference type="NCBI Taxonomy" id="1940300"/>
    <lineage>
        <taxon>Eukaryota</taxon>
        <taxon>Fungi</taxon>
        <taxon>Dikarya</taxon>
        <taxon>Basidiomycota</taxon>
        <taxon>Agaricomycotina</taxon>
        <taxon>Agaricomycetes</taxon>
        <taxon>Agaricomycetidae</taxon>
        <taxon>Agaricales</taxon>
        <taxon>Pleurotineae</taxon>
        <taxon>Stephanosporaceae</taxon>
        <taxon>Cristinia</taxon>
    </lineage>
</organism>
<feature type="region of interest" description="Disordered" evidence="1">
    <location>
        <begin position="466"/>
        <end position="502"/>
    </location>
</feature>
<name>A0A8K0UE34_9AGAR</name>
<evidence type="ECO:0000313" key="4">
    <source>
        <dbReference type="Proteomes" id="UP000813824"/>
    </source>
</evidence>
<sequence>MYADTPDSPPRRDKGKAPALPTLPTEHTPLLSDSVTSSRTRSIADNDEERLIAPTRQSSFRSILLSVFCVSLSLCVLLFVLLALLAYSYGSGASREAPDTLIRRSLVLRGPDRVDVLNISYTDGIWLRVEGRVGVDAGAALGVNPSLDDGVFKDIWKSVGRWGVERVENITVNLSTVSIHSEHGHLADISFPPSTLPLTVNPPQDFSWLTPMSVPVLFKPTNDSKLLARFIRDTWRDGVVNVRAVVDEAVVSVLHGRFHLTREDVSSTVRIALPPLPPLDQVPVTLLSFLIQSTPTNLILSGNATIENPVPPHLNVRATLPTLPFLVSLPANDSSVPVANVTTAPMTLSYPNITMSISGTVLPIRSTGQAALSRFLSVYLQAEPNPILISSPFLPDLQFPALFPAPIPKPQVLRNVTIRNMFLKYHPDGNTMLASGTVYGRAVLPKGIQVGLDVKRLFPDVLVFDGEVPSEEEEEEEEEEEDSGEQGIPHLPHVPHPRLPHISDLPRIPIPSLPLPTVIPSLPSILPKPHVPLPVFPIGRKHRPSRAHSPPPKPSLPDPLPPRAFAHIRPEDWLPTICTPVAGDGKEGTTVEVEAKIVDVPLEVLPGRDKEFRSFVGKVIFSNKGALAGVQGTAAVGVHILGLPVGEGEGSGEMELVGLPFAGRVMVGKGSAF</sequence>
<dbReference type="EMBL" id="JAEVFJ010000063">
    <property type="protein sequence ID" value="KAH8077487.1"/>
    <property type="molecule type" value="Genomic_DNA"/>
</dbReference>
<feature type="compositionally biased region" description="Pro residues" evidence="1">
    <location>
        <begin position="549"/>
        <end position="561"/>
    </location>
</feature>
<dbReference type="Proteomes" id="UP000813824">
    <property type="component" value="Unassembled WGS sequence"/>
</dbReference>
<comment type="caution">
    <text evidence="3">The sequence shown here is derived from an EMBL/GenBank/DDBJ whole genome shotgun (WGS) entry which is preliminary data.</text>
</comment>
<accession>A0A8K0UE34</accession>
<dbReference type="OrthoDB" id="10039566at2759"/>
<evidence type="ECO:0000256" key="1">
    <source>
        <dbReference type="SAM" id="MobiDB-lite"/>
    </source>
</evidence>
<evidence type="ECO:0000313" key="3">
    <source>
        <dbReference type="EMBL" id="KAH8077487.1"/>
    </source>
</evidence>
<gene>
    <name evidence="3" type="ORF">BXZ70DRAFT_962531</name>
</gene>
<evidence type="ECO:0000256" key="2">
    <source>
        <dbReference type="SAM" id="Phobius"/>
    </source>
</evidence>
<keyword evidence="2" id="KW-1133">Transmembrane helix</keyword>
<keyword evidence="2" id="KW-0472">Membrane</keyword>
<protein>
    <recommendedName>
        <fullName evidence="5">Pre-rRNA processing protein</fullName>
    </recommendedName>
</protein>
<evidence type="ECO:0008006" key="5">
    <source>
        <dbReference type="Google" id="ProtNLM"/>
    </source>
</evidence>
<keyword evidence="4" id="KW-1185">Reference proteome</keyword>
<reference evidence="3" key="1">
    <citation type="journal article" date="2021" name="New Phytol.">
        <title>Evolutionary innovations through gain and loss of genes in the ectomycorrhizal Boletales.</title>
        <authorList>
            <person name="Wu G."/>
            <person name="Miyauchi S."/>
            <person name="Morin E."/>
            <person name="Kuo A."/>
            <person name="Drula E."/>
            <person name="Varga T."/>
            <person name="Kohler A."/>
            <person name="Feng B."/>
            <person name="Cao Y."/>
            <person name="Lipzen A."/>
            <person name="Daum C."/>
            <person name="Hundley H."/>
            <person name="Pangilinan J."/>
            <person name="Johnson J."/>
            <person name="Barry K."/>
            <person name="LaButti K."/>
            <person name="Ng V."/>
            <person name="Ahrendt S."/>
            <person name="Min B."/>
            <person name="Choi I.G."/>
            <person name="Park H."/>
            <person name="Plett J.M."/>
            <person name="Magnuson J."/>
            <person name="Spatafora J.W."/>
            <person name="Nagy L.G."/>
            <person name="Henrissat B."/>
            <person name="Grigoriev I.V."/>
            <person name="Yang Z.L."/>
            <person name="Xu J."/>
            <person name="Martin F.M."/>
        </authorList>
    </citation>
    <scope>NUCLEOTIDE SEQUENCE</scope>
    <source>
        <strain evidence="3">KKN 215</strain>
    </source>
</reference>
<feature type="compositionally biased region" description="Low complexity" evidence="1">
    <location>
        <begin position="18"/>
        <end position="31"/>
    </location>
</feature>
<keyword evidence="2" id="KW-0812">Transmembrane</keyword>
<feature type="transmembrane region" description="Helical" evidence="2">
    <location>
        <begin position="63"/>
        <end position="89"/>
    </location>
</feature>